<dbReference type="EMBL" id="CM023491">
    <property type="protein sequence ID" value="KAH6941084.1"/>
    <property type="molecule type" value="Genomic_DNA"/>
</dbReference>
<protein>
    <submittedName>
        <fullName evidence="1">Uncharacterized protein</fullName>
    </submittedName>
</protein>
<keyword evidence="2" id="KW-1185">Reference proteome</keyword>
<reference evidence="1" key="1">
    <citation type="submission" date="2020-05" db="EMBL/GenBank/DDBJ databases">
        <title>Large-scale comparative analyses of tick genomes elucidate their genetic diversity and vector capacities.</title>
        <authorList>
            <person name="Jia N."/>
            <person name="Wang J."/>
            <person name="Shi W."/>
            <person name="Du L."/>
            <person name="Sun Y."/>
            <person name="Zhan W."/>
            <person name="Jiang J."/>
            <person name="Wang Q."/>
            <person name="Zhang B."/>
            <person name="Ji P."/>
            <person name="Sakyi L.B."/>
            <person name="Cui X."/>
            <person name="Yuan T."/>
            <person name="Jiang B."/>
            <person name="Yang W."/>
            <person name="Lam T.T.-Y."/>
            <person name="Chang Q."/>
            <person name="Ding S."/>
            <person name="Wang X."/>
            <person name="Zhu J."/>
            <person name="Ruan X."/>
            <person name="Zhao L."/>
            <person name="Wei J."/>
            <person name="Que T."/>
            <person name="Du C."/>
            <person name="Cheng J."/>
            <person name="Dai P."/>
            <person name="Han X."/>
            <person name="Huang E."/>
            <person name="Gao Y."/>
            <person name="Liu J."/>
            <person name="Shao H."/>
            <person name="Ye R."/>
            <person name="Li L."/>
            <person name="Wei W."/>
            <person name="Wang X."/>
            <person name="Wang C."/>
            <person name="Yang T."/>
            <person name="Huo Q."/>
            <person name="Li W."/>
            <person name="Guo W."/>
            <person name="Chen H."/>
            <person name="Zhou L."/>
            <person name="Ni X."/>
            <person name="Tian J."/>
            <person name="Zhou Y."/>
            <person name="Sheng Y."/>
            <person name="Liu T."/>
            <person name="Pan Y."/>
            <person name="Xia L."/>
            <person name="Li J."/>
            <person name="Zhao F."/>
            <person name="Cao W."/>
        </authorList>
    </citation>
    <scope>NUCLEOTIDE SEQUENCE</scope>
    <source>
        <strain evidence="1">Hyas-2018</strain>
    </source>
</reference>
<dbReference type="Proteomes" id="UP000821845">
    <property type="component" value="Chromosome 11"/>
</dbReference>
<evidence type="ECO:0000313" key="2">
    <source>
        <dbReference type="Proteomes" id="UP000821845"/>
    </source>
</evidence>
<accession>A0ACB7T4K6</accession>
<proteinExistence type="predicted"/>
<comment type="caution">
    <text evidence="1">The sequence shown here is derived from an EMBL/GenBank/DDBJ whole genome shotgun (WGS) entry which is preliminary data.</text>
</comment>
<name>A0ACB7T4K6_HYAAI</name>
<sequence length="119" mass="12830">MNVQADPRRLAPTEMVATRAYSIPGFRDGATSTSGLGPVVDDEARCRDVWRPQLGRRAQGLTENQKAPGVVPACVSTQRQQRSEWGPTVGAPHFGWRDNTNKTAHSSTGHASSCAFAKP</sequence>
<gene>
    <name evidence="1" type="ORF">HPB50_013282</name>
</gene>
<evidence type="ECO:0000313" key="1">
    <source>
        <dbReference type="EMBL" id="KAH6941084.1"/>
    </source>
</evidence>
<organism evidence="1 2">
    <name type="scientific">Hyalomma asiaticum</name>
    <name type="common">Tick</name>
    <dbReference type="NCBI Taxonomy" id="266040"/>
    <lineage>
        <taxon>Eukaryota</taxon>
        <taxon>Metazoa</taxon>
        <taxon>Ecdysozoa</taxon>
        <taxon>Arthropoda</taxon>
        <taxon>Chelicerata</taxon>
        <taxon>Arachnida</taxon>
        <taxon>Acari</taxon>
        <taxon>Parasitiformes</taxon>
        <taxon>Ixodida</taxon>
        <taxon>Ixodoidea</taxon>
        <taxon>Ixodidae</taxon>
        <taxon>Hyalomminae</taxon>
        <taxon>Hyalomma</taxon>
    </lineage>
</organism>